<dbReference type="Proteomes" id="UP000314294">
    <property type="component" value="Unassembled WGS sequence"/>
</dbReference>
<protein>
    <submittedName>
        <fullName evidence="2">Uncharacterized protein</fullName>
    </submittedName>
</protein>
<proteinExistence type="predicted"/>
<feature type="compositionally biased region" description="Low complexity" evidence="1">
    <location>
        <begin position="11"/>
        <end position="20"/>
    </location>
</feature>
<feature type="region of interest" description="Disordered" evidence="1">
    <location>
        <begin position="11"/>
        <end position="33"/>
    </location>
</feature>
<organism evidence="2 3">
    <name type="scientific">Liparis tanakae</name>
    <name type="common">Tanaka's snailfish</name>
    <dbReference type="NCBI Taxonomy" id="230148"/>
    <lineage>
        <taxon>Eukaryota</taxon>
        <taxon>Metazoa</taxon>
        <taxon>Chordata</taxon>
        <taxon>Craniata</taxon>
        <taxon>Vertebrata</taxon>
        <taxon>Euteleostomi</taxon>
        <taxon>Actinopterygii</taxon>
        <taxon>Neopterygii</taxon>
        <taxon>Teleostei</taxon>
        <taxon>Neoteleostei</taxon>
        <taxon>Acanthomorphata</taxon>
        <taxon>Eupercaria</taxon>
        <taxon>Perciformes</taxon>
        <taxon>Cottioidei</taxon>
        <taxon>Cottales</taxon>
        <taxon>Liparidae</taxon>
        <taxon>Liparis</taxon>
    </lineage>
</organism>
<comment type="caution">
    <text evidence="2">The sequence shown here is derived from an EMBL/GenBank/DDBJ whole genome shotgun (WGS) entry which is preliminary data.</text>
</comment>
<sequence>MWFLSVPYEYLPGGPDSSEGSGEDLGQEAPTECDCEPGQPGFAGFAGPKVLHQDPQPKPRVTGRLEMFNLYSSQNLVEEVL</sequence>
<gene>
    <name evidence="2" type="ORF">EYF80_059670</name>
</gene>
<evidence type="ECO:0000256" key="1">
    <source>
        <dbReference type="SAM" id="MobiDB-lite"/>
    </source>
</evidence>
<reference evidence="2 3" key="1">
    <citation type="submission" date="2019-03" db="EMBL/GenBank/DDBJ databases">
        <title>First draft genome of Liparis tanakae, snailfish: a comprehensive survey of snailfish specific genes.</title>
        <authorList>
            <person name="Kim W."/>
            <person name="Song I."/>
            <person name="Jeong J.-H."/>
            <person name="Kim D."/>
            <person name="Kim S."/>
            <person name="Ryu S."/>
            <person name="Song J.Y."/>
            <person name="Lee S.K."/>
        </authorList>
    </citation>
    <scope>NUCLEOTIDE SEQUENCE [LARGE SCALE GENOMIC DNA]</scope>
    <source>
        <tissue evidence="2">Muscle</tissue>
    </source>
</reference>
<accession>A0A4Z2EN47</accession>
<name>A0A4Z2EN47_9TELE</name>
<dbReference type="EMBL" id="SRLO01004777">
    <property type="protein sequence ID" value="TNN30179.1"/>
    <property type="molecule type" value="Genomic_DNA"/>
</dbReference>
<evidence type="ECO:0000313" key="2">
    <source>
        <dbReference type="EMBL" id="TNN30179.1"/>
    </source>
</evidence>
<keyword evidence="3" id="KW-1185">Reference proteome</keyword>
<feature type="compositionally biased region" description="Acidic residues" evidence="1">
    <location>
        <begin position="21"/>
        <end position="33"/>
    </location>
</feature>
<dbReference type="AlphaFoldDB" id="A0A4Z2EN47"/>
<evidence type="ECO:0000313" key="3">
    <source>
        <dbReference type="Proteomes" id="UP000314294"/>
    </source>
</evidence>